<dbReference type="EMBL" id="BK032870">
    <property type="protein sequence ID" value="DAF64955.1"/>
    <property type="molecule type" value="Genomic_DNA"/>
</dbReference>
<organism evidence="1">
    <name type="scientific">Siphoviridae sp. ctPrm3</name>
    <dbReference type="NCBI Taxonomy" id="2827864"/>
    <lineage>
        <taxon>Viruses</taxon>
        <taxon>Duplodnaviria</taxon>
        <taxon>Heunggongvirae</taxon>
        <taxon>Uroviricota</taxon>
        <taxon>Caudoviricetes</taxon>
    </lineage>
</organism>
<protein>
    <submittedName>
        <fullName evidence="1">Uncharacterized protein</fullName>
    </submittedName>
</protein>
<proteinExistence type="predicted"/>
<sequence length="107" mass="11220">MADKIKFGRFVHSDAGVIAVTKGAGVRALVATETARLAAKANAEAASHHVPSGYRRSLEKKYPGTFDSAPYVGVVKSGSCDTLGVVRAATPAGAFDQNRNHTLDHLL</sequence>
<accession>A0A8S5TP99</accession>
<name>A0A8S5TP99_9CAUD</name>
<evidence type="ECO:0000313" key="1">
    <source>
        <dbReference type="EMBL" id="DAF64955.1"/>
    </source>
</evidence>
<reference evidence="1" key="1">
    <citation type="journal article" date="2021" name="Proc. Natl. Acad. Sci. U.S.A.">
        <title>A Catalog of Tens of Thousands of Viruses from Human Metagenomes Reveals Hidden Associations with Chronic Diseases.</title>
        <authorList>
            <person name="Tisza M.J."/>
            <person name="Buck C.B."/>
        </authorList>
    </citation>
    <scope>NUCLEOTIDE SEQUENCE</scope>
    <source>
        <strain evidence="1">CtPrm3</strain>
    </source>
</reference>